<gene>
    <name evidence="6" type="primary">pyrC</name>
    <name evidence="8" type="ORF">D6T63_03835</name>
</gene>
<name>A0A3A5M479_9MICC</name>
<dbReference type="InterPro" id="IPR004722">
    <property type="entry name" value="DHOase"/>
</dbReference>
<keyword evidence="3 6" id="KW-0479">Metal-binding</keyword>
<evidence type="ECO:0000256" key="3">
    <source>
        <dbReference type="ARBA" id="ARBA00022723"/>
    </source>
</evidence>
<dbReference type="InterPro" id="IPR011059">
    <property type="entry name" value="Metal-dep_hydrolase_composite"/>
</dbReference>
<dbReference type="UniPathway" id="UPA00070">
    <property type="reaction ID" value="UER00117"/>
</dbReference>
<feature type="domain" description="Dihydroorotase catalytic" evidence="7">
    <location>
        <begin position="64"/>
        <end position="251"/>
    </location>
</feature>
<keyword evidence="9" id="KW-1185">Reference proteome</keyword>
<dbReference type="NCBIfam" id="TIGR00857">
    <property type="entry name" value="pyrC_multi"/>
    <property type="match status" value="1"/>
</dbReference>
<keyword evidence="6" id="KW-0862">Zinc</keyword>
<dbReference type="AlphaFoldDB" id="A0A3A5M479"/>
<dbReference type="RefSeq" id="WP_120147720.1">
    <property type="nucleotide sequence ID" value="NZ_QZVT01000002.1"/>
</dbReference>
<dbReference type="GO" id="GO:0044205">
    <property type="term" value="P:'de novo' UMP biosynthetic process"/>
    <property type="evidence" value="ECO:0007669"/>
    <property type="project" value="UniProtKB-UniRule"/>
</dbReference>
<feature type="binding site" evidence="6">
    <location>
        <position position="194"/>
    </location>
    <ligand>
        <name>Zn(2+)</name>
        <dbReference type="ChEBI" id="CHEBI:29105"/>
        <label>2</label>
    </ligand>
</feature>
<dbReference type="SUPFAM" id="SSF51556">
    <property type="entry name" value="Metallo-dependent hydrolases"/>
    <property type="match status" value="1"/>
</dbReference>
<protein>
    <recommendedName>
        <fullName evidence="6">Dihydroorotase</fullName>
        <shortName evidence="6">DHOase</shortName>
        <ecNumber evidence="6">3.5.2.3</ecNumber>
    </recommendedName>
</protein>
<dbReference type="InterPro" id="IPR002195">
    <property type="entry name" value="Dihydroorotase_CS"/>
</dbReference>
<comment type="pathway">
    <text evidence="6">Pyrimidine metabolism; UMP biosynthesis via de novo pathway; (S)-dihydroorotate from bicarbonate: step 3/3.</text>
</comment>
<feature type="binding site" evidence="6">
    <location>
        <position position="167"/>
    </location>
    <ligand>
        <name>Zn(2+)</name>
        <dbReference type="ChEBI" id="CHEBI:29105"/>
        <label>2</label>
    </ligand>
</feature>
<dbReference type="GO" id="GO:0005737">
    <property type="term" value="C:cytoplasm"/>
    <property type="evidence" value="ECO:0007669"/>
    <property type="project" value="TreeGrafter"/>
</dbReference>
<dbReference type="NCBIfam" id="NF006836">
    <property type="entry name" value="PRK09357.1-1"/>
    <property type="match status" value="1"/>
</dbReference>
<dbReference type="EMBL" id="QZVT01000002">
    <property type="protein sequence ID" value="RJT81899.1"/>
    <property type="molecule type" value="Genomic_DNA"/>
</dbReference>
<dbReference type="InterPro" id="IPR024403">
    <property type="entry name" value="DHOase_cat"/>
</dbReference>
<feature type="active site" evidence="6">
    <location>
        <position position="320"/>
    </location>
</feature>
<dbReference type="PANTHER" id="PTHR43668">
    <property type="entry name" value="ALLANTOINASE"/>
    <property type="match status" value="1"/>
</dbReference>
<feature type="binding site" evidence="6">
    <location>
        <position position="247"/>
    </location>
    <ligand>
        <name>Zn(2+)</name>
        <dbReference type="ChEBI" id="CHEBI:29105"/>
        <label>2</label>
    </ligand>
</feature>
<comment type="cofactor">
    <cofactor evidence="6">
        <name>Zn(2+)</name>
        <dbReference type="ChEBI" id="CHEBI:29105"/>
    </cofactor>
    <text evidence="6">Binds 2 Zn(2+) ions per subunit.</text>
</comment>
<keyword evidence="5 6" id="KW-0665">Pyrimidine biosynthesis</keyword>
<feature type="binding site" evidence="6">
    <location>
        <begin position="75"/>
        <end position="77"/>
    </location>
    <ligand>
        <name>substrate</name>
    </ligand>
</feature>
<proteinExistence type="inferred from homology"/>
<dbReference type="HAMAP" id="MF_00220_B">
    <property type="entry name" value="PyrC_classI_B"/>
    <property type="match status" value="1"/>
</dbReference>
<sequence>MTTDTTAGSTATPSATEYLILGASILGGDAADLLIRDGLIAVVGPEAADAASRGAVTIDAEGLVALPGMVDLHTHLREPGREDAETVETGSRAAALGGFTAIHAMANSSPVADTAGVVEQVYRLGLASGWVEVRPVGAVTVGLGGQRLAELGAMAESRASVRVFSDDGICVHDPVLMRRALEYVKAFDGVIAQHAQEPRLTEGAQMNEGEVSAVLGLTGWPAVAEESIIARDVLLAQHVGSRLHVCHVSTAGSVEIIRWAKARGIDVTAEVTPHHLLLTDELVRSYDPVYKVNPPLRTSDDVHALRAALADGTIDVVGTDHAPHPSEHKECEWAQAAMGMTGLETALSVVQHAMVETGLLDWEGFARVTSVAPARIGRLEHQGRPLAAGEPANLILVDPAARWTVDPSTMATKGRNSPFRGLELPGSVRATFYAGHPTVLEGRLATPRQAPAASMTGEAPAWNI</sequence>
<feature type="binding site" evidence="6">
    <location>
        <position position="73"/>
    </location>
    <ligand>
        <name>Zn(2+)</name>
        <dbReference type="ChEBI" id="CHEBI:29105"/>
        <label>1</label>
    </ligand>
</feature>
<accession>A0A3A5M479</accession>
<feature type="binding site" evidence="6">
    <location>
        <position position="167"/>
    </location>
    <ligand>
        <name>Zn(2+)</name>
        <dbReference type="ChEBI" id="CHEBI:29105"/>
        <label>1</label>
    </ligand>
</feature>
<dbReference type="PANTHER" id="PTHR43668:SF2">
    <property type="entry name" value="ALLANTOINASE"/>
    <property type="match status" value="1"/>
</dbReference>
<feature type="binding site" evidence="6">
    <location>
        <position position="75"/>
    </location>
    <ligand>
        <name>Zn(2+)</name>
        <dbReference type="ChEBI" id="CHEBI:29105"/>
        <label>1</label>
    </ligand>
</feature>
<dbReference type="SUPFAM" id="SSF51338">
    <property type="entry name" value="Composite domain of metallo-dependent hydrolases"/>
    <property type="match status" value="1"/>
</dbReference>
<evidence type="ECO:0000259" key="7">
    <source>
        <dbReference type="Pfam" id="PF12890"/>
    </source>
</evidence>
<organism evidence="8 9">
    <name type="scientific">Arthrobacter cheniae</name>
    <dbReference type="NCBI Taxonomy" id="1258888"/>
    <lineage>
        <taxon>Bacteria</taxon>
        <taxon>Bacillati</taxon>
        <taxon>Actinomycetota</taxon>
        <taxon>Actinomycetes</taxon>
        <taxon>Micrococcales</taxon>
        <taxon>Micrococcaceae</taxon>
        <taxon>Arthrobacter</taxon>
    </lineage>
</organism>
<reference evidence="8 9" key="1">
    <citation type="submission" date="2018-09" db="EMBL/GenBank/DDBJ databases">
        <title>Novel species of Arthrobacter.</title>
        <authorList>
            <person name="Liu Q."/>
            <person name="Xin Y.-H."/>
        </authorList>
    </citation>
    <scope>NUCLEOTIDE SEQUENCE [LARGE SCALE GENOMIC DNA]</scope>
    <source>
        <strain evidence="8 9">Hz2</strain>
    </source>
</reference>
<evidence type="ECO:0000256" key="2">
    <source>
        <dbReference type="ARBA" id="ARBA00010286"/>
    </source>
</evidence>
<evidence type="ECO:0000313" key="8">
    <source>
        <dbReference type="EMBL" id="RJT81899.1"/>
    </source>
</evidence>
<dbReference type="Gene3D" id="2.30.40.10">
    <property type="entry name" value="Urease, subunit C, domain 1"/>
    <property type="match status" value="1"/>
</dbReference>
<feature type="binding site" evidence="6">
    <location>
        <position position="324"/>
    </location>
    <ligand>
        <name>substrate</name>
    </ligand>
</feature>
<comment type="function">
    <text evidence="1 6">Catalyzes the reversible cyclization of carbamoyl aspartate to dihydroorotate.</text>
</comment>
<dbReference type="Pfam" id="PF12890">
    <property type="entry name" value="DHOase"/>
    <property type="match status" value="1"/>
</dbReference>
<dbReference type="GO" id="GO:0008270">
    <property type="term" value="F:zinc ion binding"/>
    <property type="evidence" value="ECO:0007669"/>
    <property type="project" value="UniProtKB-UniRule"/>
</dbReference>
<feature type="binding site" evidence="6">
    <location>
        <position position="107"/>
    </location>
    <ligand>
        <name>substrate</name>
    </ligand>
</feature>
<dbReference type="Gene3D" id="3.20.20.140">
    <property type="entry name" value="Metal-dependent hydrolases"/>
    <property type="match status" value="1"/>
</dbReference>
<dbReference type="Proteomes" id="UP000272560">
    <property type="component" value="Unassembled WGS sequence"/>
</dbReference>
<feature type="binding site" evidence="6">
    <location>
        <position position="320"/>
    </location>
    <ligand>
        <name>Zn(2+)</name>
        <dbReference type="ChEBI" id="CHEBI:29105"/>
        <label>1</label>
    </ligand>
</feature>
<comment type="caution">
    <text evidence="8">The sequence shown here is derived from an EMBL/GenBank/DDBJ whole genome shotgun (WGS) entry which is preliminary data.</text>
</comment>
<dbReference type="GO" id="GO:0006145">
    <property type="term" value="P:purine nucleobase catabolic process"/>
    <property type="evidence" value="ECO:0007669"/>
    <property type="project" value="TreeGrafter"/>
</dbReference>
<evidence type="ECO:0000256" key="5">
    <source>
        <dbReference type="ARBA" id="ARBA00022975"/>
    </source>
</evidence>
<dbReference type="GO" id="GO:0004038">
    <property type="term" value="F:allantoinase activity"/>
    <property type="evidence" value="ECO:0007669"/>
    <property type="project" value="TreeGrafter"/>
</dbReference>
<dbReference type="OrthoDB" id="9803027at2"/>
<evidence type="ECO:0000256" key="6">
    <source>
        <dbReference type="HAMAP-Rule" id="MF_00220"/>
    </source>
</evidence>
<dbReference type="GO" id="GO:0004151">
    <property type="term" value="F:dihydroorotase activity"/>
    <property type="evidence" value="ECO:0007669"/>
    <property type="project" value="UniProtKB-UniRule"/>
</dbReference>
<dbReference type="PROSITE" id="PS00483">
    <property type="entry name" value="DIHYDROOROTASE_2"/>
    <property type="match status" value="1"/>
</dbReference>
<dbReference type="InterPro" id="IPR050138">
    <property type="entry name" value="DHOase/Allantoinase_Hydrolase"/>
</dbReference>
<evidence type="ECO:0000313" key="9">
    <source>
        <dbReference type="Proteomes" id="UP000272560"/>
    </source>
</evidence>
<dbReference type="CDD" id="cd01317">
    <property type="entry name" value="DHOase_IIa"/>
    <property type="match status" value="1"/>
</dbReference>
<comment type="caution">
    <text evidence="6">Lacks conserved residue(s) required for the propagation of feature annotation.</text>
</comment>
<evidence type="ECO:0000256" key="4">
    <source>
        <dbReference type="ARBA" id="ARBA00022801"/>
    </source>
</evidence>
<dbReference type="InterPro" id="IPR032466">
    <property type="entry name" value="Metal_Hydrolase"/>
</dbReference>
<dbReference type="EC" id="3.5.2.3" evidence="6"/>
<comment type="similarity">
    <text evidence="2 6">Belongs to the metallo-dependent hydrolases superfamily. DHOase family. Class I DHOase subfamily.</text>
</comment>
<comment type="catalytic activity">
    <reaction evidence="6">
        <text>(S)-dihydroorotate + H2O = N-carbamoyl-L-aspartate + H(+)</text>
        <dbReference type="Rhea" id="RHEA:24296"/>
        <dbReference type="ChEBI" id="CHEBI:15377"/>
        <dbReference type="ChEBI" id="CHEBI:15378"/>
        <dbReference type="ChEBI" id="CHEBI:30864"/>
        <dbReference type="ChEBI" id="CHEBI:32814"/>
        <dbReference type="EC" id="3.5.2.3"/>
    </reaction>
</comment>
<feature type="binding site" evidence="6">
    <location>
        <position position="293"/>
    </location>
    <ligand>
        <name>substrate</name>
    </ligand>
</feature>
<keyword evidence="4 6" id="KW-0378">Hydrolase</keyword>
<evidence type="ECO:0000256" key="1">
    <source>
        <dbReference type="ARBA" id="ARBA00002368"/>
    </source>
</evidence>